<evidence type="ECO:0008006" key="3">
    <source>
        <dbReference type="Google" id="ProtNLM"/>
    </source>
</evidence>
<dbReference type="EMBL" id="CP021106">
    <property type="protein sequence ID" value="ARO86599.1"/>
    <property type="molecule type" value="Genomic_DNA"/>
</dbReference>
<gene>
    <name evidence="1" type="ORF">EBAPG3_001715</name>
</gene>
<evidence type="ECO:0000313" key="2">
    <source>
        <dbReference type="Proteomes" id="UP000012179"/>
    </source>
</evidence>
<dbReference type="Pfam" id="PF11185">
    <property type="entry name" value="DUF2971"/>
    <property type="match status" value="1"/>
</dbReference>
<dbReference type="AlphaFoldDB" id="A0A1W6SLC8"/>
<accession>A0A1W6SLC8</accession>
<dbReference type="RefSeq" id="WP_004175096.1">
    <property type="nucleotide sequence ID" value="NZ_CP021106.3"/>
</dbReference>
<protein>
    <recommendedName>
        <fullName evidence="3">DUF2971 domain-containing protein</fullName>
    </recommendedName>
</protein>
<reference evidence="1 2" key="1">
    <citation type="journal article" date="2015" name="Int. J. Syst. Evol. Microbiol.">
        <title>Nitrosospira lacus sp. nov., a psychrotolerant, ammonia-oxidizing bacterium from sandy lake sediment.</title>
        <authorList>
            <person name="Urakawa H."/>
            <person name="Garcia J.C."/>
            <person name="Nielsen J.L."/>
            <person name="Le V.Q."/>
            <person name="Kozlowski J.A."/>
            <person name="Stein L.Y."/>
            <person name="Lim C.K."/>
            <person name="Pommerening-Roser A."/>
            <person name="Martens-Habbena W."/>
            <person name="Stahl D.A."/>
            <person name="Klotz M.G."/>
        </authorList>
    </citation>
    <scope>NUCLEOTIDE SEQUENCE [LARGE SCALE GENOMIC DNA]</scope>
    <source>
        <strain evidence="1 2">APG3</strain>
    </source>
</reference>
<keyword evidence="2" id="KW-1185">Reference proteome</keyword>
<dbReference type="OrthoDB" id="4119964at2"/>
<dbReference type="InterPro" id="IPR021352">
    <property type="entry name" value="DUF2971"/>
</dbReference>
<evidence type="ECO:0000313" key="1">
    <source>
        <dbReference type="EMBL" id="ARO86599.1"/>
    </source>
</evidence>
<proteinExistence type="predicted"/>
<sequence>MQLKSRELAPYEALPAEVERTLHSLNTLSPIQARQYLKGPPNRLPYFVYRYLSPEIPQLFLADYLVDSYFYLSPASAFNDPFDTGAHITVSENVKKLTSKYKKEISVHMPGANWKQRERKLRELMFQSSAKRLSDTRAAFEKNLDDAGVICFSDKARDLLMWSHYASHHRGLAIQFHIINDVRTMTRLSPVDYSKDYVSIDWTDYTHEQLGVAFLRKHEGWKYEEERRIFVVDGARKYLKFRPQLVTGLIFGCRADLGLKKKVMEVLTQRSSQKLPPIKIYQATKHQKEYRIRLGRDRSMDWPT</sequence>
<dbReference type="KEGG" id="nlc:EBAPG3_001715"/>
<dbReference type="eggNOG" id="ENOG5032XU7">
    <property type="taxonomic scope" value="Bacteria"/>
</dbReference>
<name>A0A1W6SLC8_9PROT</name>
<organism evidence="1 2">
    <name type="scientific">Nitrosospira lacus</name>
    <dbReference type="NCBI Taxonomy" id="1288494"/>
    <lineage>
        <taxon>Bacteria</taxon>
        <taxon>Pseudomonadati</taxon>
        <taxon>Pseudomonadota</taxon>
        <taxon>Betaproteobacteria</taxon>
        <taxon>Nitrosomonadales</taxon>
        <taxon>Nitrosomonadaceae</taxon>
        <taxon>Nitrosospira</taxon>
    </lineage>
</organism>
<dbReference type="Proteomes" id="UP000012179">
    <property type="component" value="Chromosome"/>
</dbReference>